<protein>
    <submittedName>
        <fullName evidence="1">Uncharacterized protein</fullName>
    </submittedName>
</protein>
<evidence type="ECO:0000313" key="2">
    <source>
        <dbReference type="Proteomes" id="UP000509572"/>
    </source>
</evidence>
<gene>
    <name evidence="1" type="ORF">RIVER4_1</name>
</gene>
<evidence type="ECO:0000313" key="1">
    <source>
        <dbReference type="EMBL" id="QKN84663.1"/>
    </source>
</evidence>
<reference evidence="1 2" key="1">
    <citation type="submission" date="2020-05" db="EMBL/GenBank/DDBJ databases">
        <authorList>
            <person name="Brown Z."/>
            <person name="Glynn A."/>
            <person name="Broussard G.W."/>
        </authorList>
    </citation>
    <scope>NUCLEOTIDE SEQUENCE [LARGE SCALE GENOMIC DNA]</scope>
</reference>
<sequence>MSSLLVCTTLGITTLVLAYRRLAIRTAYCKLLQYTILYKILPYTVPYKMLA</sequence>
<name>A0A6M9Z0D9_9CAUD</name>
<proteinExistence type="predicted"/>
<dbReference type="EMBL" id="MT448617">
    <property type="protein sequence ID" value="QKN84663.1"/>
    <property type="molecule type" value="Genomic_DNA"/>
</dbReference>
<accession>A0A6M9Z0D9</accession>
<organism evidence="1 2">
    <name type="scientific">Vibrio phage River4</name>
    <dbReference type="NCBI Taxonomy" id="2736288"/>
    <lineage>
        <taxon>Viruses</taxon>
        <taxon>Duplodnaviria</taxon>
        <taxon>Heunggongvirae</taxon>
        <taxon>Uroviricota</taxon>
        <taxon>Caudoviricetes</taxon>
        <taxon>Demerecviridae</taxon>
        <taxon>Ermolyevavirinae</taxon>
        <taxon>Thalassavirus</taxon>
        <taxon>Thalassavirus river4</taxon>
    </lineage>
</organism>
<dbReference type="Proteomes" id="UP000509572">
    <property type="component" value="Segment"/>
</dbReference>
<keyword evidence="2" id="KW-1185">Reference proteome</keyword>